<dbReference type="PIRSF" id="PIRSF027391">
    <property type="entry name" value="Hpre_diP_synt_I"/>
    <property type="match status" value="1"/>
</dbReference>
<keyword evidence="1" id="KW-0812">Transmembrane</keyword>
<dbReference type="AlphaFoldDB" id="A0A9D6Z7L1"/>
<reference evidence="2" key="1">
    <citation type="submission" date="2020-07" db="EMBL/GenBank/DDBJ databases">
        <title>Huge and variable diversity of episymbiotic CPR bacteria and DPANN archaea in groundwater ecosystems.</title>
        <authorList>
            <person name="He C.Y."/>
            <person name="Keren R."/>
            <person name="Whittaker M."/>
            <person name="Farag I.F."/>
            <person name="Doudna J."/>
            <person name="Cate J.H.D."/>
            <person name="Banfield J.F."/>
        </authorList>
    </citation>
    <scope>NUCLEOTIDE SEQUENCE</scope>
    <source>
        <strain evidence="2">NC_groundwater_1664_Pr3_B-0.1um_52_9</strain>
    </source>
</reference>
<protein>
    <submittedName>
        <fullName evidence="2">Gx transporter family protein</fullName>
    </submittedName>
</protein>
<dbReference type="EMBL" id="JACRDE010000448">
    <property type="protein sequence ID" value="MBI5251221.1"/>
    <property type="molecule type" value="Genomic_DNA"/>
</dbReference>
<evidence type="ECO:0000256" key="1">
    <source>
        <dbReference type="SAM" id="Phobius"/>
    </source>
</evidence>
<comment type="caution">
    <text evidence="2">The sequence shown here is derived from an EMBL/GenBank/DDBJ whole genome shotgun (WGS) entry which is preliminary data.</text>
</comment>
<gene>
    <name evidence="2" type="ORF">HY912_17165</name>
</gene>
<name>A0A9D6Z7L1_9BACT</name>
<dbReference type="Pfam" id="PF07456">
    <property type="entry name" value="Hpre_diP_synt_I"/>
    <property type="match status" value="1"/>
</dbReference>
<dbReference type="InterPro" id="IPR014535">
    <property type="entry name" value="Hpre_diP_synt_I"/>
</dbReference>
<evidence type="ECO:0000313" key="3">
    <source>
        <dbReference type="Proteomes" id="UP000807825"/>
    </source>
</evidence>
<sequence>MTGGVQRLARLALLLALATVIHTAESLLPLTFVWFRFGFANIIGLSTLYLFGFQDALVVTLGRIFLGSLASGLFGSPAFLLSLSGGLFAILAMGFAHRFGNRLFSEVGVSLMGAVAHNAAQLVVAYIVLIRNEGVFLLFPLLLATALGTGILNGLAARFFISTFLRTLGEEAEERT</sequence>
<dbReference type="Proteomes" id="UP000807825">
    <property type="component" value="Unassembled WGS sequence"/>
</dbReference>
<feature type="transmembrane region" description="Helical" evidence="1">
    <location>
        <begin position="107"/>
        <end position="129"/>
    </location>
</feature>
<dbReference type="Gene3D" id="1.10.1760.20">
    <property type="match status" value="1"/>
</dbReference>
<feature type="transmembrane region" description="Helical" evidence="1">
    <location>
        <begin position="64"/>
        <end position="95"/>
    </location>
</feature>
<keyword evidence="1" id="KW-1133">Transmembrane helix</keyword>
<organism evidence="2 3">
    <name type="scientific">Desulfomonile tiedjei</name>
    <dbReference type="NCBI Taxonomy" id="2358"/>
    <lineage>
        <taxon>Bacteria</taxon>
        <taxon>Pseudomonadati</taxon>
        <taxon>Thermodesulfobacteriota</taxon>
        <taxon>Desulfomonilia</taxon>
        <taxon>Desulfomonilales</taxon>
        <taxon>Desulfomonilaceae</taxon>
        <taxon>Desulfomonile</taxon>
    </lineage>
</organism>
<accession>A0A9D6Z7L1</accession>
<dbReference type="InterPro" id="IPR010898">
    <property type="entry name" value="Hpre_diP_synth_I"/>
</dbReference>
<feature type="transmembrane region" description="Helical" evidence="1">
    <location>
        <begin position="136"/>
        <end position="161"/>
    </location>
</feature>
<evidence type="ECO:0000313" key="2">
    <source>
        <dbReference type="EMBL" id="MBI5251221.1"/>
    </source>
</evidence>
<proteinExistence type="predicted"/>
<keyword evidence="1" id="KW-0472">Membrane</keyword>